<dbReference type="InterPro" id="IPR035919">
    <property type="entry name" value="EAL_sf"/>
</dbReference>
<dbReference type="GO" id="GO:0071111">
    <property type="term" value="F:cyclic-guanylate-specific phosphodiesterase activity"/>
    <property type="evidence" value="ECO:0007669"/>
    <property type="project" value="InterPro"/>
</dbReference>
<dbReference type="Gene3D" id="3.20.20.450">
    <property type="entry name" value="EAL domain"/>
    <property type="match status" value="1"/>
</dbReference>
<proteinExistence type="predicted"/>
<dbReference type="PANTHER" id="PTHR33121:SF79">
    <property type="entry name" value="CYCLIC DI-GMP PHOSPHODIESTERASE PDED-RELATED"/>
    <property type="match status" value="1"/>
</dbReference>
<dbReference type="CDD" id="cd01948">
    <property type="entry name" value="EAL"/>
    <property type="match status" value="1"/>
</dbReference>
<dbReference type="InterPro" id="IPR050706">
    <property type="entry name" value="Cyclic-di-GMP_PDE-like"/>
</dbReference>
<dbReference type="AlphaFoldDB" id="A0A096H0B0"/>
<name>A0A096H0B0_COMTE</name>
<dbReference type="InterPro" id="IPR001633">
    <property type="entry name" value="EAL_dom"/>
</dbReference>
<dbReference type="Proteomes" id="UP000029553">
    <property type="component" value="Unassembled WGS sequence"/>
</dbReference>
<evidence type="ECO:0000259" key="1">
    <source>
        <dbReference type="PROSITE" id="PS50883"/>
    </source>
</evidence>
<feature type="domain" description="EAL" evidence="1">
    <location>
        <begin position="1"/>
        <end position="226"/>
    </location>
</feature>
<dbReference type="PANTHER" id="PTHR33121">
    <property type="entry name" value="CYCLIC DI-GMP PHOSPHODIESTERASE PDEF"/>
    <property type="match status" value="1"/>
</dbReference>
<dbReference type="EMBL" id="AWOR01000037">
    <property type="protein sequence ID" value="KGH30880.1"/>
    <property type="molecule type" value="Genomic_DNA"/>
</dbReference>
<organism evidence="2 3">
    <name type="scientific">Comamonas testosteroni</name>
    <name type="common">Pseudomonas testosteroni</name>
    <dbReference type="NCBI Taxonomy" id="285"/>
    <lineage>
        <taxon>Bacteria</taxon>
        <taxon>Pseudomonadati</taxon>
        <taxon>Pseudomonadota</taxon>
        <taxon>Betaproteobacteria</taxon>
        <taxon>Burkholderiales</taxon>
        <taxon>Comamonadaceae</taxon>
        <taxon>Comamonas</taxon>
    </lineage>
</organism>
<protein>
    <recommendedName>
        <fullName evidence="1">EAL domain-containing protein</fullName>
    </recommendedName>
</protein>
<evidence type="ECO:0000313" key="2">
    <source>
        <dbReference type="EMBL" id="KGH30880.1"/>
    </source>
</evidence>
<reference evidence="2 3" key="1">
    <citation type="submission" date="2013-09" db="EMBL/GenBank/DDBJ databases">
        <title>High correlation between genotypes and phenotypes of environmental bacteria Comamonas testosteroni strains.</title>
        <authorList>
            <person name="Liu L."/>
            <person name="Zhu W."/>
            <person name="Xia X."/>
            <person name="Xu B."/>
            <person name="Luo M."/>
            <person name="Wang G."/>
        </authorList>
    </citation>
    <scope>NUCLEOTIDE SEQUENCE [LARGE SCALE GENOMIC DNA]</scope>
    <source>
        <strain evidence="2 3">JL40</strain>
    </source>
</reference>
<dbReference type="Pfam" id="PF00563">
    <property type="entry name" value="EAL"/>
    <property type="match status" value="1"/>
</dbReference>
<sequence>MITFLPVFQPIKNVSDGSSLCAEVLSRWKTPDGRLHAPGQLNLNRIDWRKIDRGVINYLLSHKEDIVKKIDHIFINVSAQTLLDDAHFIQWVDSIKELIEGGRLKVTLEITEQVPDELLERRWCDMAIESITMAIDDFGVCNSTFSRLKSFPWLYCKVEVAGIESLMSDNAARIFIDAGINLIAEKVETLDQARFACDRNIFLQQGYIHYKPMPIQALKLEVKESTYAY</sequence>
<gene>
    <name evidence="2" type="ORF">P353_08440</name>
</gene>
<evidence type="ECO:0000313" key="3">
    <source>
        <dbReference type="Proteomes" id="UP000029553"/>
    </source>
</evidence>
<dbReference type="PROSITE" id="PS50883">
    <property type="entry name" value="EAL"/>
    <property type="match status" value="1"/>
</dbReference>
<dbReference type="SUPFAM" id="SSF141868">
    <property type="entry name" value="EAL domain-like"/>
    <property type="match status" value="1"/>
</dbReference>
<accession>A0A096H0B0</accession>
<dbReference type="SMART" id="SM00052">
    <property type="entry name" value="EAL"/>
    <property type="match status" value="1"/>
</dbReference>
<dbReference type="RefSeq" id="WP_034367700.1">
    <property type="nucleotide sequence ID" value="NZ_AWOR01000037.1"/>
</dbReference>
<comment type="caution">
    <text evidence="2">The sequence shown here is derived from an EMBL/GenBank/DDBJ whole genome shotgun (WGS) entry which is preliminary data.</text>
</comment>